<feature type="chain" id="PRO_5013207636" evidence="1">
    <location>
        <begin position="31"/>
        <end position="127"/>
    </location>
</feature>
<dbReference type="RefSeq" id="WP_083034010.1">
    <property type="nucleotide sequence ID" value="NZ_AP022618.1"/>
</dbReference>
<comment type="caution">
    <text evidence="2">The sequence shown here is derived from an EMBL/GenBank/DDBJ whole genome shotgun (WGS) entry which is preliminary data.</text>
</comment>
<evidence type="ECO:0000313" key="3">
    <source>
        <dbReference type="Proteomes" id="UP000192801"/>
    </source>
</evidence>
<name>A0A1X0CJ02_9MYCO</name>
<dbReference type="EMBL" id="MVHS01000118">
    <property type="protein sequence ID" value="ORA60141.1"/>
    <property type="molecule type" value="Genomic_DNA"/>
</dbReference>
<reference evidence="2 3" key="1">
    <citation type="submission" date="2016-12" db="EMBL/GenBank/DDBJ databases">
        <title>The new phylogeny of genus Mycobacterium.</title>
        <authorList>
            <person name="Tortoli E."/>
            <person name="Trovato A."/>
            <person name="Cirillo D.M."/>
        </authorList>
    </citation>
    <scope>NUCLEOTIDE SEQUENCE [LARGE SCALE GENOMIC DNA]</scope>
    <source>
        <strain evidence="2 3">DSM 45130</strain>
    </source>
</reference>
<evidence type="ECO:0000313" key="2">
    <source>
        <dbReference type="EMBL" id="ORA60141.1"/>
    </source>
</evidence>
<dbReference type="AlphaFoldDB" id="A0A1X0CJ02"/>
<accession>A0A1X0CJ02</accession>
<dbReference type="Proteomes" id="UP000192801">
    <property type="component" value="Unassembled WGS sequence"/>
</dbReference>
<keyword evidence="1" id="KW-0732">Signal</keyword>
<gene>
    <name evidence="2" type="ORF">BST26_21550</name>
</gene>
<protein>
    <submittedName>
        <fullName evidence="2">Uncharacterized protein</fullName>
    </submittedName>
</protein>
<sequence>MGKILTTATVSVGVVGLVAAALVTAGTAGAEDGVFSGTYVVAPWGDTIHVTSKCAHCNAVATGRVTQTLTWNGAGWTNAFTIEGCGPVTTTGTATAVADGYVQELQVVGVGACPAANTTATWSRVGP</sequence>
<keyword evidence="3" id="KW-1185">Reference proteome</keyword>
<proteinExistence type="predicted"/>
<organism evidence="2 3">
    <name type="scientific">Mycolicibacterium insubricum</name>
    <dbReference type="NCBI Taxonomy" id="444597"/>
    <lineage>
        <taxon>Bacteria</taxon>
        <taxon>Bacillati</taxon>
        <taxon>Actinomycetota</taxon>
        <taxon>Actinomycetes</taxon>
        <taxon>Mycobacteriales</taxon>
        <taxon>Mycobacteriaceae</taxon>
        <taxon>Mycolicibacterium</taxon>
    </lineage>
</organism>
<feature type="signal peptide" evidence="1">
    <location>
        <begin position="1"/>
        <end position="30"/>
    </location>
</feature>
<evidence type="ECO:0000256" key="1">
    <source>
        <dbReference type="SAM" id="SignalP"/>
    </source>
</evidence>